<dbReference type="AlphaFoldDB" id="A0A1H9TEP7"/>
<keyword evidence="2" id="KW-1185">Reference proteome</keyword>
<evidence type="ECO:0000313" key="1">
    <source>
        <dbReference type="EMBL" id="SER95434.1"/>
    </source>
</evidence>
<dbReference type="EMBL" id="FOGG01000022">
    <property type="protein sequence ID" value="SER95434.1"/>
    <property type="molecule type" value="Genomic_DNA"/>
</dbReference>
<name>A0A1H9TEP7_9SPHI</name>
<accession>A0A1H9TEP7</accession>
<protein>
    <submittedName>
        <fullName evidence="1">Uncharacterized protein</fullName>
    </submittedName>
</protein>
<reference evidence="1 2" key="1">
    <citation type="submission" date="2016-10" db="EMBL/GenBank/DDBJ databases">
        <authorList>
            <person name="de Groot N.N."/>
        </authorList>
    </citation>
    <scope>NUCLEOTIDE SEQUENCE [LARGE SCALE GENOMIC DNA]</scope>
    <source>
        <strain evidence="1 2">DSM 18610</strain>
    </source>
</reference>
<sequence>MFSGKWEVESAKYKVESATALTYLNFLMFSGNS</sequence>
<organism evidence="1 2">
    <name type="scientific">Pedobacter rhizosphaerae</name>
    <dbReference type="NCBI Taxonomy" id="390241"/>
    <lineage>
        <taxon>Bacteria</taxon>
        <taxon>Pseudomonadati</taxon>
        <taxon>Bacteroidota</taxon>
        <taxon>Sphingobacteriia</taxon>
        <taxon>Sphingobacteriales</taxon>
        <taxon>Sphingobacteriaceae</taxon>
        <taxon>Pedobacter</taxon>
    </lineage>
</organism>
<evidence type="ECO:0000313" key="2">
    <source>
        <dbReference type="Proteomes" id="UP000199572"/>
    </source>
</evidence>
<proteinExistence type="predicted"/>
<dbReference type="Proteomes" id="UP000199572">
    <property type="component" value="Unassembled WGS sequence"/>
</dbReference>
<gene>
    <name evidence="1" type="ORF">SAMN04488023_12219</name>
</gene>